<feature type="compositionally biased region" description="Polar residues" evidence="1">
    <location>
        <begin position="1"/>
        <end position="11"/>
    </location>
</feature>
<feature type="region of interest" description="Disordered" evidence="1">
    <location>
        <begin position="1"/>
        <end position="45"/>
    </location>
</feature>
<protein>
    <submittedName>
        <fullName evidence="2">Uncharacterized protein</fullName>
    </submittedName>
</protein>
<dbReference type="Proteomes" id="UP000028582">
    <property type="component" value="Unassembled WGS sequence"/>
</dbReference>
<evidence type="ECO:0000313" key="2">
    <source>
        <dbReference type="EMBL" id="ETO76094.1"/>
    </source>
</evidence>
<gene>
    <name evidence="2" type="ORF">F444_08483</name>
</gene>
<comment type="caution">
    <text evidence="2">The sequence shown here is derived from an EMBL/GenBank/DDBJ whole genome shotgun (WGS) entry which is preliminary data.</text>
</comment>
<proteinExistence type="predicted"/>
<dbReference type="AlphaFoldDB" id="A0A081AB33"/>
<reference evidence="2 3" key="1">
    <citation type="submission" date="2013-11" db="EMBL/GenBank/DDBJ databases">
        <title>The Genome Sequence of Phytophthora parasitica P1976.</title>
        <authorList>
            <consortium name="The Broad Institute Genomics Platform"/>
            <person name="Russ C."/>
            <person name="Tyler B."/>
            <person name="Panabieres F."/>
            <person name="Shan W."/>
            <person name="Tripathy S."/>
            <person name="Grunwald N."/>
            <person name="Machado M."/>
            <person name="Johnson C.S."/>
            <person name="Walker B."/>
            <person name="Young S."/>
            <person name="Zeng Q."/>
            <person name="Gargeya S."/>
            <person name="Fitzgerald M."/>
            <person name="Haas B."/>
            <person name="Abouelleil A."/>
            <person name="Allen A.W."/>
            <person name="Alvarado L."/>
            <person name="Arachchi H.M."/>
            <person name="Berlin A.M."/>
            <person name="Chapman S.B."/>
            <person name="Gainer-Dewar J."/>
            <person name="Goldberg J."/>
            <person name="Griggs A."/>
            <person name="Gujja S."/>
            <person name="Hansen M."/>
            <person name="Howarth C."/>
            <person name="Imamovic A."/>
            <person name="Ireland A."/>
            <person name="Larimer J."/>
            <person name="McCowan C."/>
            <person name="Murphy C."/>
            <person name="Pearson M."/>
            <person name="Poon T.W."/>
            <person name="Priest M."/>
            <person name="Roberts A."/>
            <person name="Saif S."/>
            <person name="Shea T."/>
            <person name="Sisk P."/>
            <person name="Sykes S."/>
            <person name="Wortman J."/>
            <person name="Nusbaum C."/>
            <person name="Birren B."/>
        </authorList>
    </citation>
    <scope>NUCLEOTIDE SEQUENCE [LARGE SCALE GENOMIC DNA]</scope>
    <source>
        <strain evidence="2 3">P1976</strain>
    </source>
</reference>
<sequence length="183" mass="20042">MSTPANHSPTSILLRAPRGKAANGPSDPSESRVVPATVRPGRYAPPESLLQTLDDALARDGGGDDLRLIALREVQRARVLVDDKLKLFISAGQLAKYHQLDEILAAINKAPQTTTWSSAASSLCDFIRIPGRGIRFMCTSRNMSAKLGGSAGPNFWFGLHHQGRKCIRPDVLREFEERAIRSR</sequence>
<evidence type="ECO:0000256" key="1">
    <source>
        <dbReference type="SAM" id="MobiDB-lite"/>
    </source>
</evidence>
<dbReference type="OrthoDB" id="167202at2759"/>
<organism evidence="2 3">
    <name type="scientific">Phytophthora nicotianae P1976</name>
    <dbReference type="NCBI Taxonomy" id="1317066"/>
    <lineage>
        <taxon>Eukaryota</taxon>
        <taxon>Sar</taxon>
        <taxon>Stramenopiles</taxon>
        <taxon>Oomycota</taxon>
        <taxon>Peronosporomycetes</taxon>
        <taxon>Peronosporales</taxon>
        <taxon>Peronosporaceae</taxon>
        <taxon>Phytophthora</taxon>
    </lineage>
</organism>
<evidence type="ECO:0000313" key="3">
    <source>
        <dbReference type="Proteomes" id="UP000028582"/>
    </source>
</evidence>
<accession>A0A081AB33</accession>
<name>A0A081AB33_PHYNI</name>
<dbReference type="EMBL" id="ANJA01001600">
    <property type="protein sequence ID" value="ETO76094.1"/>
    <property type="molecule type" value="Genomic_DNA"/>
</dbReference>